<organism evidence="2 3">
    <name type="scientific">Enhygromyxa salina</name>
    <dbReference type="NCBI Taxonomy" id="215803"/>
    <lineage>
        <taxon>Bacteria</taxon>
        <taxon>Pseudomonadati</taxon>
        <taxon>Myxococcota</taxon>
        <taxon>Polyangia</taxon>
        <taxon>Nannocystales</taxon>
        <taxon>Nannocystaceae</taxon>
        <taxon>Enhygromyxa</taxon>
    </lineage>
</organism>
<evidence type="ECO:0000256" key="1">
    <source>
        <dbReference type="SAM" id="Phobius"/>
    </source>
</evidence>
<sequence>MTAPPFKLWRTVVAAAVALPMTLGIVACKTGNAAQKLADSTAPTLEGSVGKCKPGAEASKSLVVEWPMGERAALESRVKQGLVAVRYRNCEMELITNCTVSGAYSYTSVTPKSENIKITNADELYAKIPIGAVKLEGKLERDGQLNVDMVLVGRHEASRYYFQTSDLSGRCDGATHVVTGLSVGAFVFYSGAGADIGISGGVKGTGVETGAGSTASKEILNRDGDAAACSAPSTVAEGETGDLAIAGPPAGCAAALQVEVVPIDRPQMTTTTSTSAVGKMTDTNGVAGVDLATETLDKRIKVMTFTALSGYAIAAGGVVLAYIGLAQNKKYSAESTDVGAAGSADRSKYIAGYTTSQAMLYGGIGGFVLGAGIGLWATVRGNKLRNERSTRLAGLDVAPLPGGGFSLGAAWSF</sequence>
<accession>A0A2S9YGP7</accession>
<comment type="caution">
    <text evidence="2">The sequence shown here is derived from an EMBL/GenBank/DDBJ whole genome shotgun (WGS) entry which is preliminary data.</text>
</comment>
<proteinExistence type="predicted"/>
<dbReference type="AlphaFoldDB" id="A0A2S9YGP7"/>
<name>A0A2S9YGP7_9BACT</name>
<evidence type="ECO:0000313" key="3">
    <source>
        <dbReference type="Proteomes" id="UP000237968"/>
    </source>
</evidence>
<keyword evidence="1" id="KW-0472">Membrane</keyword>
<protein>
    <submittedName>
        <fullName evidence="2">Uncharacterized protein</fullName>
    </submittedName>
</protein>
<keyword evidence="1" id="KW-1133">Transmembrane helix</keyword>
<feature type="transmembrane region" description="Helical" evidence="1">
    <location>
        <begin position="305"/>
        <end position="325"/>
    </location>
</feature>
<evidence type="ECO:0000313" key="2">
    <source>
        <dbReference type="EMBL" id="PRQ04211.1"/>
    </source>
</evidence>
<dbReference type="Proteomes" id="UP000237968">
    <property type="component" value="Unassembled WGS sequence"/>
</dbReference>
<dbReference type="OrthoDB" id="5500974at2"/>
<feature type="transmembrane region" description="Helical" evidence="1">
    <location>
        <begin position="6"/>
        <end position="28"/>
    </location>
</feature>
<feature type="transmembrane region" description="Helical" evidence="1">
    <location>
        <begin position="358"/>
        <end position="379"/>
    </location>
</feature>
<dbReference type="RefSeq" id="WP_146155341.1">
    <property type="nucleotide sequence ID" value="NZ_PVNK01000055.1"/>
</dbReference>
<gene>
    <name evidence="2" type="ORF">ENSA5_09950</name>
</gene>
<dbReference type="EMBL" id="PVNK01000055">
    <property type="protein sequence ID" value="PRQ04211.1"/>
    <property type="molecule type" value="Genomic_DNA"/>
</dbReference>
<keyword evidence="3" id="KW-1185">Reference proteome</keyword>
<keyword evidence="1" id="KW-0812">Transmembrane</keyword>
<reference evidence="2 3" key="1">
    <citation type="submission" date="2018-03" db="EMBL/GenBank/DDBJ databases">
        <title>Draft Genome Sequences of the Obligatory Marine Myxobacteria Enhygromyxa salina SWB005.</title>
        <authorList>
            <person name="Poehlein A."/>
            <person name="Moghaddam J.A."/>
            <person name="Harms H."/>
            <person name="Alanjari M."/>
            <person name="Koenig G.M."/>
            <person name="Daniel R."/>
            <person name="Schaeberle T.F."/>
        </authorList>
    </citation>
    <scope>NUCLEOTIDE SEQUENCE [LARGE SCALE GENOMIC DNA]</scope>
    <source>
        <strain evidence="2 3">SWB005</strain>
    </source>
</reference>
<dbReference type="PROSITE" id="PS51257">
    <property type="entry name" value="PROKAR_LIPOPROTEIN"/>
    <property type="match status" value="1"/>
</dbReference>